<feature type="chain" id="PRO_5047153262" evidence="1">
    <location>
        <begin position="29"/>
        <end position="101"/>
    </location>
</feature>
<proteinExistence type="predicted"/>
<reference evidence="2 3" key="1">
    <citation type="submission" date="2016-04" db="EMBL/GenBank/DDBJ databases">
        <authorList>
            <person name="Mornico D."/>
        </authorList>
    </citation>
    <scope>NUCLEOTIDE SEQUENCE [LARGE SCALE GENOMIC DNA]</scope>
    <source>
        <strain evidence="2 3">A121</strain>
    </source>
</reference>
<comment type="caution">
    <text evidence="2">The sequence shown here is derived from an EMBL/GenBank/DDBJ whole genome shotgun (WGS) entry which is preliminary data.</text>
</comment>
<gene>
    <name evidence="2" type="ORF">BN4901_3877</name>
</gene>
<organism evidence="2 3">
    <name type="scientific">Citrobacter europaeus</name>
    <dbReference type="NCBI Taxonomy" id="1914243"/>
    <lineage>
        <taxon>Bacteria</taxon>
        <taxon>Pseudomonadati</taxon>
        <taxon>Pseudomonadota</taxon>
        <taxon>Gammaproteobacteria</taxon>
        <taxon>Enterobacterales</taxon>
        <taxon>Enterobacteriaceae</taxon>
        <taxon>Citrobacter</taxon>
    </lineage>
</organism>
<sequence>MNISGERIMKKSILMATLLLGFAGTAFAQSVTVDVPSGYKVVVVPSSVSVPQAVSVTSAPQTVYVAPAPAPAPVYRAHPYARHVASVGEGMVIEHQIDDHH</sequence>
<evidence type="ECO:0000313" key="2">
    <source>
        <dbReference type="EMBL" id="SBW27340.1"/>
    </source>
</evidence>
<evidence type="ECO:0000256" key="1">
    <source>
        <dbReference type="SAM" id="SignalP"/>
    </source>
</evidence>
<evidence type="ECO:0000313" key="3">
    <source>
        <dbReference type="Proteomes" id="UP000195338"/>
    </source>
</evidence>
<name>A0ABY0JTJ2_9ENTR</name>
<keyword evidence="1" id="KW-0732">Signal</keyword>
<dbReference type="EMBL" id="FLUX01000044">
    <property type="protein sequence ID" value="SBW27340.1"/>
    <property type="molecule type" value="Genomic_DNA"/>
</dbReference>
<keyword evidence="3" id="KW-1185">Reference proteome</keyword>
<protein>
    <submittedName>
        <fullName evidence="2">Uncharacterized protein</fullName>
    </submittedName>
</protein>
<accession>A0ABY0JTJ2</accession>
<dbReference type="Proteomes" id="UP000195338">
    <property type="component" value="Unassembled WGS sequence"/>
</dbReference>
<feature type="signal peptide" evidence="1">
    <location>
        <begin position="1"/>
        <end position="28"/>
    </location>
</feature>